<keyword evidence="1" id="KW-0732">Signal</keyword>
<sequence>MKGSTSVAALAFGLVSVVLAAPAAEPGLVKKDGQCTLTLVMQNNIQLGSGCVFDEGGCIPPMNSQDNYVFFQGPGAPASAGFRLDSSYRALYNQWQTIPSSTTKTSQNVSFRPGYAIGSYNDCTVSYLGKETKGTSMADHDGPCSGFNGQCAKCVTVFDCP</sequence>
<proteinExistence type="predicted"/>
<feature type="chain" id="PRO_5040144712" evidence="1">
    <location>
        <begin position="21"/>
        <end position="161"/>
    </location>
</feature>
<comment type="caution">
    <text evidence="2">The sequence shown here is derived from an EMBL/GenBank/DDBJ whole genome shotgun (WGS) entry which is preliminary data.</text>
</comment>
<evidence type="ECO:0000256" key="1">
    <source>
        <dbReference type="SAM" id="SignalP"/>
    </source>
</evidence>
<feature type="signal peptide" evidence="1">
    <location>
        <begin position="1"/>
        <end position="20"/>
    </location>
</feature>
<reference evidence="2" key="1">
    <citation type="journal article" date="2020" name="Stud. Mycol.">
        <title>101 Dothideomycetes genomes: a test case for predicting lifestyles and emergence of pathogens.</title>
        <authorList>
            <person name="Haridas S."/>
            <person name="Albert R."/>
            <person name="Binder M."/>
            <person name="Bloem J."/>
            <person name="Labutti K."/>
            <person name="Salamov A."/>
            <person name="Andreopoulos B."/>
            <person name="Baker S."/>
            <person name="Barry K."/>
            <person name="Bills G."/>
            <person name="Bluhm B."/>
            <person name="Cannon C."/>
            <person name="Castanera R."/>
            <person name="Culley D."/>
            <person name="Daum C."/>
            <person name="Ezra D."/>
            <person name="Gonzalez J."/>
            <person name="Henrissat B."/>
            <person name="Kuo A."/>
            <person name="Liang C."/>
            <person name="Lipzen A."/>
            <person name="Lutzoni F."/>
            <person name="Magnuson J."/>
            <person name="Mondo S."/>
            <person name="Nolan M."/>
            <person name="Ohm R."/>
            <person name="Pangilinan J."/>
            <person name="Park H.-J."/>
            <person name="Ramirez L."/>
            <person name="Alfaro M."/>
            <person name="Sun H."/>
            <person name="Tritt A."/>
            <person name="Yoshinaga Y."/>
            <person name="Zwiers L.-H."/>
            <person name="Turgeon B."/>
            <person name="Goodwin S."/>
            <person name="Spatafora J."/>
            <person name="Crous P."/>
            <person name="Grigoriev I."/>
        </authorList>
    </citation>
    <scope>NUCLEOTIDE SEQUENCE</scope>
    <source>
        <strain evidence="2">CBS 260.36</strain>
    </source>
</reference>
<evidence type="ECO:0000313" key="3">
    <source>
        <dbReference type="Proteomes" id="UP000799439"/>
    </source>
</evidence>
<keyword evidence="3" id="KW-1185">Reference proteome</keyword>
<dbReference type="Proteomes" id="UP000799439">
    <property type="component" value="Unassembled WGS sequence"/>
</dbReference>
<name>A0A9P4MHH8_9PEZI</name>
<protein>
    <submittedName>
        <fullName evidence="2">Uncharacterized protein</fullName>
    </submittedName>
</protein>
<accession>A0A9P4MHH8</accession>
<gene>
    <name evidence="2" type="ORF">K461DRAFT_298498</name>
</gene>
<dbReference type="AlphaFoldDB" id="A0A9P4MHH8"/>
<dbReference type="EMBL" id="ML996095">
    <property type="protein sequence ID" value="KAF2147896.1"/>
    <property type="molecule type" value="Genomic_DNA"/>
</dbReference>
<organism evidence="2 3">
    <name type="scientific">Myriangium duriaei CBS 260.36</name>
    <dbReference type="NCBI Taxonomy" id="1168546"/>
    <lineage>
        <taxon>Eukaryota</taxon>
        <taxon>Fungi</taxon>
        <taxon>Dikarya</taxon>
        <taxon>Ascomycota</taxon>
        <taxon>Pezizomycotina</taxon>
        <taxon>Dothideomycetes</taxon>
        <taxon>Dothideomycetidae</taxon>
        <taxon>Myriangiales</taxon>
        <taxon>Myriangiaceae</taxon>
        <taxon>Myriangium</taxon>
    </lineage>
</organism>
<evidence type="ECO:0000313" key="2">
    <source>
        <dbReference type="EMBL" id="KAF2147896.1"/>
    </source>
</evidence>